<dbReference type="PANTHER" id="PTHR43800:SF1">
    <property type="entry name" value="PEPTIDYL-LYSINE N-ACETYLTRANSFERASE YJAB"/>
    <property type="match status" value="1"/>
</dbReference>
<sequence>MIRQARPEDTEAILNVWLLASLQAHDFVPAAYWWRQQEQMRARYLPSAEVWVCEREGEVQGFIALAGDYLVALFVRPDCQKKGIGKALMATAKRLRRQLTLKVFCENDIAVHFYRRHGFAITEEHLDPGTGQPQLCMDYDSP</sequence>
<name>A0A233REK8_9GAMM</name>
<dbReference type="PANTHER" id="PTHR43800">
    <property type="entry name" value="PEPTIDYL-LYSINE N-ACETYLTRANSFERASE YJAB"/>
    <property type="match status" value="1"/>
</dbReference>
<evidence type="ECO:0000259" key="3">
    <source>
        <dbReference type="PROSITE" id="PS51186"/>
    </source>
</evidence>
<accession>A0A233REK8</accession>
<reference evidence="4 5" key="1">
    <citation type="submission" date="2017-08" db="EMBL/GenBank/DDBJ databases">
        <title>A Genome Sequence of Oceanimonas doudoroffii ATCC 27123T.</title>
        <authorList>
            <person name="Brennan M.A."/>
            <person name="Maclea K.S."/>
            <person name="Mcclelland W.D."/>
            <person name="Trachtenberg A.M."/>
        </authorList>
    </citation>
    <scope>NUCLEOTIDE SEQUENCE [LARGE SCALE GENOMIC DNA]</scope>
    <source>
        <strain evidence="4 5">ATCC 27123</strain>
    </source>
</reference>
<keyword evidence="2" id="KW-0012">Acyltransferase</keyword>
<dbReference type="Proteomes" id="UP000242757">
    <property type="component" value="Unassembled WGS sequence"/>
</dbReference>
<dbReference type="Pfam" id="PF13508">
    <property type="entry name" value="Acetyltransf_7"/>
    <property type="match status" value="1"/>
</dbReference>
<proteinExistence type="predicted"/>
<keyword evidence="5" id="KW-1185">Reference proteome</keyword>
<dbReference type="RefSeq" id="WP_094200718.1">
    <property type="nucleotide sequence ID" value="NZ_NBIM01000002.1"/>
</dbReference>
<dbReference type="EMBL" id="NBIM01000002">
    <property type="protein sequence ID" value="OXY81830.1"/>
    <property type="molecule type" value="Genomic_DNA"/>
</dbReference>
<organism evidence="4 5">
    <name type="scientific">Oceanimonas doudoroffii</name>
    <dbReference type="NCBI Taxonomy" id="84158"/>
    <lineage>
        <taxon>Bacteria</taxon>
        <taxon>Pseudomonadati</taxon>
        <taxon>Pseudomonadota</taxon>
        <taxon>Gammaproteobacteria</taxon>
        <taxon>Aeromonadales</taxon>
        <taxon>Aeromonadaceae</taxon>
        <taxon>Oceanimonas</taxon>
    </lineage>
</organism>
<dbReference type="CDD" id="cd04301">
    <property type="entry name" value="NAT_SF"/>
    <property type="match status" value="1"/>
</dbReference>
<dbReference type="InterPro" id="IPR000182">
    <property type="entry name" value="GNAT_dom"/>
</dbReference>
<evidence type="ECO:0000313" key="5">
    <source>
        <dbReference type="Proteomes" id="UP000242757"/>
    </source>
</evidence>
<gene>
    <name evidence="4" type="ORF">B6S08_10265</name>
</gene>
<evidence type="ECO:0000256" key="1">
    <source>
        <dbReference type="ARBA" id="ARBA00022679"/>
    </source>
</evidence>
<comment type="caution">
    <text evidence="4">The sequence shown here is derived from an EMBL/GenBank/DDBJ whole genome shotgun (WGS) entry which is preliminary data.</text>
</comment>
<dbReference type="GO" id="GO:0016747">
    <property type="term" value="F:acyltransferase activity, transferring groups other than amino-acyl groups"/>
    <property type="evidence" value="ECO:0007669"/>
    <property type="project" value="InterPro"/>
</dbReference>
<feature type="domain" description="N-acetyltransferase" evidence="3">
    <location>
        <begin position="1"/>
        <end position="142"/>
    </location>
</feature>
<dbReference type="InterPro" id="IPR016181">
    <property type="entry name" value="Acyl_CoA_acyltransferase"/>
</dbReference>
<dbReference type="Gene3D" id="3.40.630.30">
    <property type="match status" value="1"/>
</dbReference>
<evidence type="ECO:0000313" key="4">
    <source>
        <dbReference type="EMBL" id="OXY81830.1"/>
    </source>
</evidence>
<dbReference type="SUPFAM" id="SSF55729">
    <property type="entry name" value="Acyl-CoA N-acyltransferases (Nat)"/>
    <property type="match status" value="1"/>
</dbReference>
<keyword evidence="1 4" id="KW-0808">Transferase</keyword>
<evidence type="ECO:0000256" key="2">
    <source>
        <dbReference type="ARBA" id="ARBA00023315"/>
    </source>
</evidence>
<dbReference type="AlphaFoldDB" id="A0A233REK8"/>
<dbReference type="PROSITE" id="PS51186">
    <property type="entry name" value="GNAT"/>
    <property type="match status" value="1"/>
</dbReference>
<protein>
    <submittedName>
        <fullName evidence="4">GNAT family N-acetyltransferase</fullName>
    </submittedName>
</protein>
<dbReference type="OrthoDB" id="9789605at2"/>